<evidence type="ECO:0000256" key="1">
    <source>
        <dbReference type="ARBA" id="ARBA00009156"/>
    </source>
</evidence>
<comment type="similarity">
    <text evidence="1">Belongs to the FGGY kinase family.</text>
</comment>
<dbReference type="eggNOG" id="KOG2517">
    <property type="taxonomic scope" value="Eukaryota"/>
</dbReference>
<protein>
    <recommendedName>
        <fullName evidence="5">Carbohydrate kinase FGGY N-terminal domain-containing protein</fullName>
    </recommendedName>
</protein>
<sequence length="238" mass="26527">MPPQLVSSSVRLLDASQDHPPPFDRISLDMNVKCCWAVSPRSSEQKQLLPGFEHQCLPPMLASCSPTKSKLELGAPTAVSEQGSSQRDFVLKHVLSTDVDTDSQPSYDTKPSEKPQQRRPGQYIGAIDQGTTTSKFIIFDDRGDSVVSHQVELNRICQHSGWHEEDPEEIVSSVEKCIDQTTKAFVSQGFSISDIQTIGVTTHRETTVVWDWETGKPLHNAIAWPDTRTTSLVRELKK</sequence>
<dbReference type="HOGENOM" id="CLU_101866_0_0_1"/>
<evidence type="ECO:0000256" key="3">
    <source>
        <dbReference type="ARBA" id="ARBA00022777"/>
    </source>
</evidence>
<dbReference type="EMBL" id="KN275958">
    <property type="protein sequence ID" value="KGM92490.1"/>
    <property type="molecule type" value="Genomic_DNA"/>
</dbReference>
<dbReference type="InterPro" id="IPR018484">
    <property type="entry name" value="FGGY_N"/>
</dbReference>
<evidence type="ECO:0000313" key="7">
    <source>
        <dbReference type="Proteomes" id="UP000001628"/>
    </source>
</evidence>
<dbReference type="GO" id="GO:0004370">
    <property type="term" value="F:glycerol kinase activity"/>
    <property type="evidence" value="ECO:0007669"/>
    <property type="project" value="TreeGrafter"/>
</dbReference>
<feature type="domain" description="Carbohydrate kinase FGGY N-terminal" evidence="5">
    <location>
        <begin position="123"/>
        <end position="238"/>
    </location>
</feature>
<dbReference type="InterPro" id="IPR043129">
    <property type="entry name" value="ATPase_NBD"/>
</dbReference>
<dbReference type="PANTHER" id="PTHR10196">
    <property type="entry name" value="SUGAR KINASE"/>
    <property type="match status" value="1"/>
</dbReference>
<evidence type="ECO:0000256" key="2">
    <source>
        <dbReference type="ARBA" id="ARBA00022679"/>
    </source>
</evidence>
<proteinExistence type="inferred from homology"/>
<dbReference type="GO" id="GO:0006641">
    <property type="term" value="P:triglyceride metabolic process"/>
    <property type="evidence" value="ECO:0007669"/>
    <property type="project" value="TreeGrafter"/>
</dbReference>
<feature type="region of interest" description="Disordered" evidence="4">
    <location>
        <begin position="1"/>
        <end position="21"/>
    </location>
</feature>
<dbReference type="RefSeq" id="XP_010757870.1">
    <property type="nucleotide sequence ID" value="XM_010759568.1"/>
</dbReference>
<organism evidence="6 7">
    <name type="scientific">Paracoccidioides brasiliensis (strain Pb18)</name>
    <dbReference type="NCBI Taxonomy" id="502780"/>
    <lineage>
        <taxon>Eukaryota</taxon>
        <taxon>Fungi</taxon>
        <taxon>Dikarya</taxon>
        <taxon>Ascomycota</taxon>
        <taxon>Pezizomycotina</taxon>
        <taxon>Eurotiomycetes</taxon>
        <taxon>Eurotiomycetidae</taxon>
        <taxon>Onygenales</taxon>
        <taxon>Ajellomycetaceae</taxon>
        <taxon>Paracoccidioides</taxon>
    </lineage>
</organism>
<dbReference type="SUPFAM" id="SSF53067">
    <property type="entry name" value="Actin-like ATPase domain"/>
    <property type="match status" value="1"/>
</dbReference>
<evidence type="ECO:0000259" key="5">
    <source>
        <dbReference type="Pfam" id="PF00370"/>
    </source>
</evidence>
<dbReference type="Proteomes" id="UP000001628">
    <property type="component" value="Unassembled WGS sequence"/>
</dbReference>
<dbReference type="GO" id="GO:0046167">
    <property type="term" value="P:glycerol-3-phosphate biosynthetic process"/>
    <property type="evidence" value="ECO:0007669"/>
    <property type="project" value="TreeGrafter"/>
</dbReference>
<dbReference type="GO" id="GO:0005739">
    <property type="term" value="C:mitochondrion"/>
    <property type="evidence" value="ECO:0007669"/>
    <property type="project" value="TreeGrafter"/>
</dbReference>
<dbReference type="PANTHER" id="PTHR10196:SF69">
    <property type="entry name" value="GLYCEROL KINASE"/>
    <property type="match status" value="1"/>
</dbReference>
<keyword evidence="3" id="KW-0418">Kinase</keyword>
<dbReference type="Pfam" id="PF00370">
    <property type="entry name" value="FGGY_N"/>
    <property type="match status" value="1"/>
</dbReference>
<dbReference type="Gene3D" id="3.30.420.40">
    <property type="match status" value="1"/>
</dbReference>
<feature type="region of interest" description="Disordered" evidence="4">
    <location>
        <begin position="99"/>
        <end position="120"/>
    </location>
</feature>
<dbReference type="GO" id="GO:0006071">
    <property type="term" value="P:glycerol metabolic process"/>
    <property type="evidence" value="ECO:0007669"/>
    <property type="project" value="TreeGrafter"/>
</dbReference>
<evidence type="ECO:0000256" key="4">
    <source>
        <dbReference type="SAM" id="MobiDB-lite"/>
    </source>
</evidence>
<dbReference type="STRING" id="502780.A0A0A0HYP5"/>
<dbReference type="GeneID" id="22587209"/>
<feature type="compositionally biased region" description="Polar residues" evidence="4">
    <location>
        <begin position="1"/>
        <end position="10"/>
    </location>
</feature>
<gene>
    <name evidence="6" type="ORF">PADG_11312</name>
</gene>
<dbReference type="AlphaFoldDB" id="A0A0A0HYP5"/>
<dbReference type="VEuPathDB" id="FungiDB:PADG_11312"/>
<keyword evidence="7" id="KW-1185">Reference proteome</keyword>
<reference evidence="6 7" key="1">
    <citation type="journal article" date="2011" name="PLoS Genet.">
        <title>Comparative genomic analysis of human fungal pathogens causing paracoccidioidomycosis.</title>
        <authorList>
            <person name="Desjardins C.A."/>
            <person name="Champion M.D."/>
            <person name="Holder J.W."/>
            <person name="Muszewska A."/>
            <person name="Goldberg J."/>
            <person name="Bailao A.M."/>
            <person name="Brigido M.M."/>
            <person name="Ferreira M.E."/>
            <person name="Garcia A.M."/>
            <person name="Grynberg M."/>
            <person name="Gujja S."/>
            <person name="Heiman D.I."/>
            <person name="Henn M.R."/>
            <person name="Kodira C.D."/>
            <person name="Leon-Narvaez H."/>
            <person name="Longo L.V."/>
            <person name="Ma L.J."/>
            <person name="Malavazi I."/>
            <person name="Matsuo A.L."/>
            <person name="Morais F.V."/>
            <person name="Pereira M."/>
            <person name="Rodriguez-Brito S."/>
            <person name="Sakthikumar S."/>
            <person name="Salem-Izacc S.M."/>
            <person name="Sykes S.M."/>
            <person name="Teixeira M.M."/>
            <person name="Vallejo M.C."/>
            <person name="Walter M.E."/>
            <person name="Yandava C."/>
            <person name="Young S."/>
            <person name="Zeng Q."/>
            <person name="Zucker J."/>
            <person name="Felipe M.S."/>
            <person name="Goldman G.H."/>
            <person name="Haas B.J."/>
            <person name="McEwen J.G."/>
            <person name="Nino-Vega G."/>
            <person name="Puccia R."/>
            <person name="San-Blas G."/>
            <person name="Soares C.M."/>
            <person name="Birren B.W."/>
            <person name="Cuomo C.A."/>
        </authorList>
    </citation>
    <scope>NUCLEOTIDE SEQUENCE [LARGE SCALE GENOMIC DNA]</scope>
    <source>
        <strain evidence="6 7">Pb18</strain>
    </source>
</reference>
<dbReference type="KEGG" id="pbn:PADG_11312"/>
<name>A0A0A0HYP5_PARBD</name>
<keyword evidence="2" id="KW-0808">Transferase</keyword>
<accession>A0A0A0HYP5</accession>
<dbReference type="InParanoid" id="A0A0A0HYP5"/>
<evidence type="ECO:0000313" key="6">
    <source>
        <dbReference type="EMBL" id="KGM92490.1"/>
    </source>
</evidence>